<dbReference type="Pfam" id="PF02602">
    <property type="entry name" value="HEM4"/>
    <property type="match status" value="1"/>
</dbReference>
<dbReference type="CDD" id="cd06578">
    <property type="entry name" value="HemD"/>
    <property type="match status" value="1"/>
</dbReference>
<evidence type="ECO:0000259" key="2">
    <source>
        <dbReference type="Pfam" id="PF04480"/>
    </source>
</evidence>
<dbReference type="PANTHER" id="PTHR38590:SF1">
    <property type="entry name" value="BLL0828 PROTEIN"/>
    <property type="match status" value="1"/>
</dbReference>
<reference evidence="4" key="1">
    <citation type="journal article" date="2019" name="Int. J. Syst. Evol. Microbiol.">
        <title>The Global Catalogue of Microorganisms (GCM) 10K type strain sequencing project: providing services to taxonomists for standard genome sequencing and annotation.</title>
        <authorList>
            <consortium name="The Broad Institute Genomics Platform"/>
            <consortium name="The Broad Institute Genome Sequencing Center for Infectious Disease"/>
            <person name="Wu L."/>
            <person name="Ma J."/>
        </authorList>
    </citation>
    <scope>NUCLEOTIDE SEQUENCE [LARGE SCALE GENOMIC DNA]</scope>
    <source>
        <strain evidence="4">KCTC 52274</strain>
    </source>
</reference>
<dbReference type="EMBL" id="JBHULE010000019">
    <property type="protein sequence ID" value="MFD2563655.1"/>
    <property type="molecule type" value="Genomic_DNA"/>
</dbReference>
<feature type="domain" description="DUF559" evidence="2">
    <location>
        <begin position="5"/>
        <end position="111"/>
    </location>
</feature>
<evidence type="ECO:0000259" key="1">
    <source>
        <dbReference type="Pfam" id="PF02602"/>
    </source>
</evidence>
<dbReference type="RefSeq" id="WP_378293270.1">
    <property type="nucleotide sequence ID" value="NZ_JBHULE010000019.1"/>
</dbReference>
<accession>A0ABW5LFN9</accession>
<dbReference type="Pfam" id="PF04480">
    <property type="entry name" value="DUF559"/>
    <property type="match status" value="1"/>
</dbReference>
<dbReference type="Gene3D" id="3.40.50.10090">
    <property type="match status" value="2"/>
</dbReference>
<dbReference type="CDD" id="cd01038">
    <property type="entry name" value="Endonuclease_DUF559"/>
    <property type="match status" value="1"/>
</dbReference>
<dbReference type="PANTHER" id="PTHR38590">
    <property type="entry name" value="BLL0828 PROTEIN"/>
    <property type="match status" value="1"/>
</dbReference>
<dbReference type="InterPro" id="IPR007569">
    <property type="entry name" value="DUF559"/>
</dbReference>
<dbReference type="Proteomes" id="UP001597319">
    <property type="component" value="Unassembled WGS sequence"/>
</dbReference>
<organism evidence="3 4">
    <name type="scientific">Aquimarina rubra</name>
    <dbReference type="NCBI Taxonomy" id="1920033"/>
    <lineage>
        <taxon>Bacteria</taxon>
        <taxon>Pseudomonadati</taxon>
        <taxon>Bacteroidota</taxon>
        <taxon>Flavobacteriia</taxon>
        <taxon>Flavobacteriales</taxon>
        <taxon>Flavobacteriaceae</taxon>
        <taxon>Aquimarina</taxon>
    </lineage>
</organism>
<comment type="caution">
    <text evidence="3">The sequence shown here is derived from an EMBL/GenBank/DDBJ whole genome shotgun (WGS) entry which is preliminary data.</text>
</comment>
<keyword evidence="4" id="KW-1185">Reference proteome</keyword>
<evidence type="ECO:0000313" key="3">
    <source>
        <dbReference type="EMBL" id="MFD2563655.1"/>
    </source>
</evidence>
<dbReference type="SUPFAM" id="SSF69618">
    <property type="entry name" value="HemD-like"/>
    <property type="match status" value="1"/>
</dbReference>
<proteinExistence type="predicted"/>
<sequence>MNIKTKISRLLRQEQTKAEEKLWKYLRDRRYNGLKFRRQHPIKNYIVDFINIENQIIIELDGKYNNDILQKEKDELRDIHLETLGYKVLRFENKIVFKNPELIFNSIKKNIKSSESLPLPQGEGWGEGNAKSHPHPNLLPQGRRDFTVLSTKKLSTAQKELLLNSGIGFVEYNAIEIELLPVNFSQNIQNAIFTSKNAVRAVFNENSKSLPLLWERAGVRACCVGENTKKLLEENGLKVVETAQNASDLGEIISKNYKNEQFFFFCGNLRRDELPSILKENNIQFEEVIVYKTHQKPKKFDRTFDGIFFFSPSGIYSYTSDNIIGESVAFCIGNTTASEAKKYTNNIIVANKPTVENVIVQAVKYFDKRI</sequence>
<evidence type="ECO:0000313" key="4">
    <source>
        <dbReference type="Proteomes" id="UP001597319"/>
    </source>
</evidence>
<dbReference type="SUPFAM" id="SSF52980">
    <property type="entry name" value="Restriction endonuclease-like"/>
    <property type="match status" value="1"/>
</dbReference>
<dbReference type="Gene3D" id="3.40.960.10">
    <property type="entry name" value="VSR Endonuclease"/>
    <property type="match status" value="1"/>
</dbReference>
<feature type="domain" description="Tetrapyrrole biosynthesis uroporphyrinogen III synthase" evidence="1">
    <location>
        <begin position="160"/>
        <end position="358"/>
    </location>
</feature>
<name>A0ABW5LFN9_9FLAO</name>
<dbReference type="InterPro" id="IPR047216">
    <property type="entry name" value="Endonuclease_DUF559_bact"/>
</dbReference>
<dbReference type="InterPro" id="IPR036108">
    <property type="entry name" value="4pyrrol_syn_uPrphyn_synt_sf"/>
</dbReference>
<protein>
    <submittedName>
        <fullName evidence="3">DUF559 domain-containing protein</fullName>
    </submittedName>
</protein>
<dbReference type="InterPro" id="IPR011335">
    <property type="entry name" value="Restrct_endonuc-II-like"/>
</dbReference>
<gene>
    <name evidence="3" type="ORF">ACFSR1_13325</name>
</gene>
<dbReference type="InterPro" id="IPR003754">
    <property type="entry name" value="4pyrrol_synth_uPrphyn_synth"/>
</dbReference>